<dbReference type="GO" id="GO:0009941">
    <property type="term" value="C:chloroplast envelope"/>
    <property type="evidence" value="ECO:0007669"/>
    <property type="project" value="TreeGrafter"/>
</dbReference>
<dbReference type="InterPro" id="IPR044160">
    <property type="entry name" value="TGD4-like"/>
</dbReference>
<keyword evidence="1" id="KW-1185">Reference proteome</keyword>
<dbReference type="GO" id="GO:1990052">
    <property type="term" value="P:ER to chloroplast lipid transport"/>
    <property type="evidence" value="ECO:0007669"/>
    <property type="project" value="InterPro"/>
</dbReference>
<name>A0A6J1FCB0_CUCMO</name>
<dbReference type="PANTHER" id="PTHR34954">
    <property type="entry name" value="EXPRESSED PROTEIN"/>
    <property type="match status" value="1"/>
</dbReference>
<proteinExistence type="predicted"/>
<dbReference type="KEGG" id="cmos:111442798"/>
<dbReference type="AlphaFoldDB" id="A0A6J1FCB0"/>
<dbReference type="GeneID" id="111442798"/>
<accession>A0A6J1FCB0</accession>
<dbReference type="GO" id="GO:0034196">
    <property type="term" value="P:acylglycerol transport"/>
    <property type="evidence" value="ECO:0007669"/>
    <property type="project" value="InterPro"/>
</dbReference>
<dbReference type="GO" id="GO:0070300">
    <property type="term" value="F:phosphatidic acid binding"/>
    <property type="evidence" value="ECO:0007669"/>
    <property type="project" value="InterPro"/>
</dbReference>
<reference evidence="2" key="1">
    <citation type="submission" date="2025-08" db="UniProtKB">
        <authorList>
            <consortium name="RefSeq"/>
        </authorList>
    </citation>
    <scope>IDENTIFICATION</scope>
    <source>
        <tissue evidence="2">Young leaves</tissue>
    </source>
</reference>
<organism evidence="1 2">
    <name type="scientific">Cucurbita moschata</name>
    <name type="common">Winter crookneck squash</name>
    <name type="synonym">Cucurbita pepo var. moschata</name>
    <dbReference type="NCBI Taxonomy" id="3662"/>
    <lineage>
        <taxon>Eukaryota</taxon>
        <taxon>Viridiplantae</taxon>
        <taxon>Streptophyta</taxon>
        <taxon>Embryophyta</taxon>
        <taxon>Tracheophyta</taxon>
        <taxon>Spermatophyta</taxon>
        <taxon>Magnoliopsida</taxon>
        <taxon>eudicotyledons</taxon>
        <taxon>Gunneridae</taxon>
        <taxon>Pentapetalae</taxon>
        <taxon>rosids</taxon>
        <taxon>fabids</taxon>
        <taxon>Cucurbitales</taxon>
        <taxon>Cucurbitaceae</taxon>
        <taxon>Cucurbiteae</taxon>
        <taxon>Cucurbita</taxon>
    </lineage>
</organism>
<sequence>MAHLRTAMDSAFWDFDVSSSQTLVGTAKAVPGGPFPLDGARASRTLRIQQVSFLGNGFPLGILPSFSPTAHKELGSFSLQSLLLKFPAADWWVGLVGQFRPKKVISSIKEDIISDLDNLELLPALKDVATMVLDKTLYSYGLCSQFSPTPFSSVFASTEEHGDRKGRRHKAMFYHRLPHHDINLEAAWPELFIDHKGQYWEVPESLSLDLSSLKSESGLRYRVGLHKNGGVPRALYHTDGGDPPLTLMPGLCAKAAFSLEKNRYLWGGKEQKQGVTETTDEAEPSYDVRLKDPHAAISGIVGGTFSAWFGGSDTVGTNGDGNLAIHNKRSPLNADLFGSLCYTYQHGSFRKDFCDLTRLDARLDISSGSAFAKRVFNGFKKSIDDLERSKSTPRLNLIFQQQIAGPIVFRVDSRLMLGSTSVKRGPHVEDTILSLNYSFKLLESGKAVFWFSPKRKEGMVELRLFEF</sequence>
<dbReference type="RefSeq" id="XP_022936098.1">
    <property type="nucleotide sequence ID" value="XM_023080330.1"/>
</dbReference>
<dbReference type="PANTHER" id="PTHR34954:SF3">
    <property type="entry name" value="EXPRESSED PROTEIN"/>
    <property type="match status" value="1"/>
</dbReference>
<evidence type="ECO:0000313" key="2">
    <source>
        <dbReference type="RefSeq" id="XP_022936098.1"/>
    </source>
</evidence>
<gene>
    <name evidence="2" type="primary">LOC111442798</name>
</gene>
<evidence type="ECO:0000313" key="1">
    <source>
        <dbReference type="Proteomes" id="UP000504609"/>
    </source>
</evidence>
<protein>
    <submittedName>
        <fullName evidence="2">Protein TRIGALACTOSYLDIACYLGLYCEROL 4, chloroplastic</fullName>
    </submittedName>
</protein>
<dbReference type="Proteomes" id="UP000504609">
    <property type="component" value="Unplaced"/>
</dbReference>